<evidence type="ECO:0000256" key="1">
    <source>
        <dbReference type="ARBA" id="ARBA00000885"/>
    </source>
</evidence>
<evidence type="ECO:0000256" key="2">
    <source>
        <dbReference type="ARBA" id="ARBA00004906"/>
    </source>
</evidence>
<comment type="catalytic activity">
    <reaction evidence="1">
        <text>S-ubiquitinyl-[E2 ubiquitin-conjugating enzyme]-L-cysteine + [acceptor protein]-L-lysine = [E2 ubiquitin-conjugating enzyme]-L-cysteine + N(6)-ubiquitinyl-[acceptor protein]-L-lysine.</text>
        <dbReference type="EC" id="2.3.2.26"/>
    </reaction>
</comment>
<keyword evidence="7" id="KW-0175">Coiled coil</keyword>
<feature type="compositionally biased region" description="Polar residues" evidence="8">
    <location>
        <begin position="47"/>
        <end position="57"/>
    </location>
</feature>
<sequence length="594" mass="67342">MSNYSLSSMVSTALSTIRCELNGVEREEAQDFEGNDGHSILYRRTVSAFSPRQPGNTSSKRSRGRPSRRVQIELYLLNALVDVLPTTAEQKELERIGLDVPLELVGFTLAKSSKRKKLSQLEFSNVSQLKKDVGRGRLYIIPKRDITKENSPLSPSISELPDAHSPIVQSEMHSHSTAGIQSMSQQSEEDFSFIEVVDSEDEDLQRALQESLTSSAATNIGSTELKEESLEEALKNYRRQIVDDKTQEIIISRRCIINSAFRAIRHKLDPTCNLYVKFSGEMGLDHGGPKREFFRLAMKNLSMSSLFEGNDQGKMFSHNLEKLEDGDYRCAGILVGMSILHDGPGLKCLHENVCKLMTGLPVYLNCLEILSGDSLEILEQLRNVDNFQKRDQFLEKHGEWLLTQGFLSAWQFKPENRNHLISSLMKQIVFYRTSAEIAQFQEGLNIVCGLWQEIKRSPLTWMPLFCHKKEPLSREQFSEMIEFIRSPDGSNKKIQEEDTIYSWEIFLQDIHNQRAPVTFEELLIFITGADEIPICGFSSKICIEFFTNEEGETRLPFSSTCALSLSLPRGISNPESFSALMVRAIKESSGFDKC</sequence>
<comment type="pathway">
    <text evidence="2">Protein modification; protein ubiquitination.</text>
</comment>
<dbReference type="PANTHER" id="PTHR11254">
    <property type="entry name" value="HECT DOMAIN UBIQUITIN-PROTEIN LIGASE"/>
    <property type="match status" value="1"/>
</dbReference>
<dbReference type="InterPro" id="IPR035983">
    <property type="entry name" value="Hect_E3_ubiquitin_ligase"/>
</dbReference>
<feature type="active site" description="Glycyl thioester intermediate" evidence="6">
    <location>
        <position position="561"/>
    </location>
</feature>
<evidence type="ECO:0000256" key="7">
    <source>
        <dbReference type="SAM" id="Coils"/>
    </source>
</evidence>
<dbReference type="GO" id="GO:0006511">
    <property type="term" value="P:ubiquitin-dependent protein catabolic process"/>
    <property type="evidence" value="ECO:0007669"/>
    <property type="project" value="TreeGrafter"/>
</dbReference>
<feature type="region of interest" description="Disordered" evidence="8">
    <location>
        <begin position="44"/>
        <end position="66"/>
    </location>
</feature>
<reference evidence="10" key="1">
    <citation type="submission" date="2022-08" db="UniProtKB">
        <authorList>
            <consortium name="EnsemblMetazoa"/>
        </authorList>
    </citation>
    <scope>IDENTIFICATION</scope>
    <source>
        <strain evidence="10">05x7-T-G4-1.051#20</strain>
    </source>
</reference>
<keyword evidence="11" id="KW-1185">Reference proteome</keyword>
<protein>
    <recommendedName>
        <fullName evidence="3">HECT-type E3 ubiquitin transferase</fullName>
        <ecNumber evidence="3">2.3.2.26</ecNumber>
    </recommendedName>
</protein>
<evidence type="ECO:0000256" key="8">
    <source>
        <dbReference type="SAM" id="MobiDB-lite"/>
    </source>
</evidence>
<name>A0A8W8IID7_MAGGI</name>
<evidence type="ECO:0000256" key="4">
    <source>
        <dbReference type="ARBA" id="ARBA00022679"/>
    </source>
</evidence>
<evidence type="ECO:0000256" key="5">
    <source>
        <dbReference type="ARBA" id="ARBA00022786"/>
    </source>
</evidence>
<dbReference type="EC" id="2.3.2.26" evidence="3"/>
<keyword evidence="5 6" id="KW-0833">Ubl conjugation pathway</keyword>
<dbReference type="Proteomes" id="UP000005408">
    <property type="component" value="Unassembled WGS sequence"/>
</dbReference>
<organism evidence="10 11">
    <name type="scientific">Magallana gigas</name>
    <name type="common">Pacific oyster</name>
    <name type="synonym">Crassostrea gigas</name>
    <dbReference type="NCBI Taxonomy" id="29159"/>
    <lineage>
        <taxon>Eukaryota</taxon>
        <taxon>Metazoa</taxon>
        <taxon>Spiralia</taxon>
        <taxon>Lophotrochozoa</taxon>
        <taxon>Mollusca</taxon>
        <taxon>Bivalvia</taxon>
        <taxon>Autobranchia</taxon>
        <taxon>Pteriomorphia</taxon>
        <taxon>Ostreida</taxon>
        <taxon>Ostreoidea</taxon>
        <taxon>Ostreidae</taxon>
        <taxon>Magallana</taxon>
    </lineage>
</organism>
<evidence type="ECO:0000259" key="9">
    <source>
        <dbReference type="PROSITE" id="PS50237"/>
    </source>
</evidence>
<evidence type="ECO:0000313" key="11">
    <source>
        <dbReference type="Proteomes" id="UP000005408"/>
    </source>
</evidence>
<dbReference type="EnsemblMetazoa" id="G14226.1">
    <property type="protein sequence ID" value="G14226.1:cds"/>
    <property type="gene ID" value="G14226"/>
</dbReference>
<feature type="domain" description="HECT" evidence="9">
    <location>
        <begin position="268"/>
        <end position="594"/>
    </location>
</feature>
<dbReference type="GO" id="GO:0005737">
    <property type="term" value="C:cytoplasm"/>
    <property type="evidence" value="ECO:0007669"/>
    <property type="project" value="TreeGrafter"/>
</dbReference>
<dbReference type="AlphaFoldDB" id="A0A8W8IID7"/>
<keyword evidence="4" id="KW-0808">Transferase</keyword>
<dbReference type="PROSITE" id="PS50237">
    <property type="entry name" value="HECT"/>
    <property type="match status" value="1"/>
</dbReference>
<dbReference type="Gene3D" id="3.90.1750.10">
    <property type="entry name" value="Hect, E3 ligase catalytic domains"/>
    <property type="match status" value="1"/>
</dbReference>
<feature type="coiled-coil region" evidence="7">
    <location>
        <begin position="220"/>
        <end position="247"/>
    </location>
</feature>
<dbReference type="InterPro" id="IPR050409">
    <property type="entry name" value="E3_ubiq-protein_ligase"/>
</dbReference>
<accession>A0A8W8IID7</accession>
<dbReference type="GO" id="GO:0061630">
    <property type="term" value="F:ubiquitin protein ligase activity"/>
    <property type="evidence" value="ECO:0007669"/>
    <property type="project" value="UniProtKB-EC"/>
</dbReference>
<dbReference type="Gene3D" id="3.30.2410.10">
    <property type="entry name" value="Hect, E3 ligase catalytic domain"/>
    <property type="match status" value="1"/>
</dbReference>
<dbReference type="PANTHER" id="PTHR11254:SF440">
    <property type="entry name" value="E3 UBIQUITIN-PROTEIN LIGASE NEDD-4"/>
    <property type="match status" value="1"/>
</dbReference>
<evidence type="ECO:0000256" key="6">
    <source>
        <dbReference type="PROSITE-ProRule" id="PRU00104"/>
    </source>
</evidence>
<dbReference type="SMART" id="SM00119">
    <property type="entry name" value="HECTc"/>
    <property type="match status" value="1"/>
</dbReference>
<dbReference type="GO" id="GO:0016567">
    <property type="term" value="P:protein ubiquitination"/>
    <property type="evidence" value="ECO:0007669"/>
    <property type="project" value="TreeGrafter"/>
</dbReference>
<dbReference type="Pfam" id="PF00632">
    <property type="entry name" value="HECT"/>
    <property type="match status" value="1"/>
</dbReference>
<proteinExistence type="predicted"/>
<dbReference type="InterPro" id="IPR000569">
    <property type="entry name" value="HECT_dom"/>
</dbReference>
<dbReference type="SUPFAM" id="SSF56204">
    <property type="entry name" value="Hect, E3 ligase catalytic domain"/>
    <property type="match status" value="1"/>
</dbReference>
<evidence type="ECO:0000256" key="3">
    <source>
        <dbReference type="ARBA" id="ARBA00012485"/>
    </source>
</evidence>
<dbReference type="PROSITE" id="PS50330">
    <property type="entry name" value="UIM"/>
    <property type="match status" value="1"/>
</dbReference>
<dbReference type="InterPro" id="IPR003903">
    <property type="entry name" value="UIM_dom"/>
</dbReference>
<evidence type="ECO:0000313" key="10">
    <source>
        <dbReference type="EnsemblMetazoa" id="G14226.1:cds"/>
    </source>
</evidence>